<dbReference type="AlphaFoldDB" id="A0A7S7NYK2"/>
<evidence type="ECO:0000313" key="3">
    <source>
        <dbReference type="Proteomes" id="UP000593892"/>
    </source>
</evidence>
<dbReference type="InterPro" id="IPR047589">
    <property type="entry name" value="DUF11_rpt"/>
</dbReference>
<name>A0A7S7NYK2_PALFE</name>
<dbReference type="Proteomes" id="UP000593892">
    <property type="component" value="Chromosome"/>
</dbReference>
<proteinExistence type="predicted"/>
<dbReference type="Pfam" id="PF01345">
    <property type="entry name" value="DUF11"/>
    <property type="match status" value="1"/>
</dbReference>
<dbReference type="KEGG" id="pfer:IRI77_27920"/>
<gene>
    <name evidence="2" type="ORF">IRI77_27920</name>
</gene>
<evidence type="ECO:0000313" key="2">
    <source>
        <dbReference type="EMBL" id="QOY92163.1"/>
    </source>
</evidence>
<organism evidence="2 3">
    <name type="scientific">Paludibaculum fermentans</name>
    <dbReference type="NCBI Taxonomy" id="1473598"/>
    <lineage>
        <taxon>Bacteria</taxon>
        <taxon>Pseudomonadati</taxon>
        <taxon>Acidobacteriota</taxon>
        <taxon>Terriglobia</taxon>
        <taxon>Bryobacterales</taxon>
        <taxon>Bryobacteraceae</taxon>
        <taxon>Paludibaculum</taxon>
    </lineage>
</organism>
<feature type="domain" description="DUF11" evidence="1">
    <location>
        <begin position="6"/>
        <end position="108"/>
    </location>
</feature>
<keyword evidence="3" id="KW-1185">Reference proteome</keyword>
<dbReference type="InterPro" id="IPR001434">
    <property type="entry name" value="OmcB-like_DUF11"/>
</dbReference>
<sequence>MTDGGALTIGAQATYTLTVTNIGQNASSGVITVTDPLPAGLSYLSATGSGWSCSAVGQLVTCTNPNSLAPGAASVISLNATVLAAAYPAVSNIAALSNASDLNLANNTTGDPLSVSGTAAVSITPASGSGAQQVFQAVYSGAQGYQKIRWVQLLFAVAPNGGGQAFCFLHYDVQGNAFWLYSDVFGFFVGPVTPGVASSALQGSHCALNTAGSNVSGNGANLTLNMAVVFKAAAVRNVYMRAMDMTDFDTGTVQRGTWTQVAAPLSNLTVSPASGNGASPTFTLTFPDPPGFTGSALGWEEFLVAAATDGGGQPFCFVHYDRAGNGLWMYSSDVGFFLGPVAPGASSNALSSSACSVNTAGTTYQNVSGNLLLNVPLTLKAPMSGTKQMYLRTMDALSRDTGWQQKGAWTIP</sequence>
<accession>A0A7S7NYK2</accession>
<reference evidence="2 3" key="1">
    <citation type="submission" date="2020-10" db="EMBL/GenBank/DDBJ databases">
        <title>Complete genome sequence of Paludibaculum fermentans P105T, a facultatively anaerobic acidobacterium capable of dissimilatory Fe(III) reduction.</title>
        <authorList>
            <person name="Dedysh S.N."/>
            <person name="Beletsky A.V."/>
            <person name="Kulichevskaya I.S."/>
            <person name="Mardanov A.V."/>
            <person name="Ravin N.V."/>
        </authorList>
    </citation>
    <scope>NUCLEOTIDE SEQUENCE [LARGE SCALE GENOMIC DNA]</scope>
    <source>
        <strain evidence="2 3">P105</strain>
    </source>
</reference>
<evidence type="ECO:0000259" key="1">
    <source>
        <dbReference type="Pfam" id="PF01345"/>
    </source>
</evidence>
<protein>
    <submittedName>
        <fullName evidence="2">DUF11 domain-containing protein</fullName>
    </submittedName>
</protein>
<dbReference type="EMBL" id="CP063849">
    <property type="protein sequence ID" value="QOY92163.1"/>
    <property type="molecule type" value="Genomic_DNA"/>
</dbReference>
<dbReference type="NCBIfam" id="TIGR01451">
    <property type="entry name" value="B_ant_repeat"/>
    <property type="match status" value="1"/>
</dbReference>